<dbReference type="STRING" id="1280954.HPO_08938"/>
<dbReference type="InterPro" id="IPR036063">
    <property type="entry name" value="Smr_dom_sf"/>
</dbReference>
<proteinExistence type="predicted"/>
<keyword evidence="4" id="KW-1185">Reference proteome</keyword>
<dbReference type="RefSeq" id="WP_051612473.1">
    <property type="nucleotide sequence ID" value="NZ_ARYM01000009.1"/>
</dbReference>
<dbReference type="PANTHER" id="PTHR35562">
    <property type="entry name" value="DNA ENDONUCLEASE SMRA-RELATED"/>
    <property type="match status" value="1"/>
</dbReference>
<dbReference type="Pfam" id="PF01713">
    <property type="entry name" value="Smr"/>
    <property type="match status" value="1"/>
</dbReference>
<dbReference type="SUPFAM" id="SSF160443">
    <property type="entry name" value="SMR domain-like"/>
    <property type="match status" value="1"/>
</dbReference>
<dbReference type="AlphaFoldDB" id="A0A062VE88"/>
<dbReference type="eggNOG" id="COG2840">
    <property type="taxonomic scope" value="Bacteria"/>
</dbReference>
<dbReference type="InterPro" id="IPR002625">
    <property type="entry name" value="Smr_dom"/>
</dbReference>
<feature type="region of interest" description="Disordered" evidence="1">
    <location>
        <begin position="25"/>
        <end position="80"/>
    </location>
</feature>
<dbReference type="PROSITE" id="PS50828">
    <property type="entry name" value="SMR"/>
    <property type="match status" value="1"/>
</dbReference>
<evidence type="ECO:0000313" key="4">
    <source>
        <dbReference type="Proteomes" id="UP000027100"/>
    </source>
</evidence>
<evidence type="ECO:0000256" key="1">
    <source>
        <dbReference type="SAM" id="MobiDB-lite"/>
    </source>
</evidence>
<evidence type="ECO:0000259" key="2">
    <source>
        <dbReference type="PROSITE" id="PS50828"/>
    </source>
</evidence>
<dbReference type="Proteomes" id="UP000027100">
    <property type="component" value="Unassembled WGS sequence"/>
</dbReference>
<name>A0A062VE88_9PROT</name>
<dbReference type="PANTHER" id="PTHR35562:SF2">
    <property type="entry name" value="DNA ENDONUCLEASE SMRA-RELATED"/>
    <property type="match status" value="1"/>
</dbReference>
<evidence type="ECO:0000313" key="3">
    <source>
        <dbReference type="EMBL" id="KCZ98668.1"/>
    </source>
</evidence>
<dbReference type="Gene3D" id="3.30.1370.110">
    <property type="match status" value="1"/>
</dbReference>
<dbReference type="OrthoDB" id="7165597at2"/>
<dbReference type="PATRIC" id="fig|1280954.3.peg.1810"/>
<accession>A0A062VE88</accession>
<feature type="domain" description="Smr" evidence="2">
    <location>
        <begin position="93"/>
        <end position="174"/>
    </location>
</feature>
<gene>
    <name evidence="3" type="ORF">HPO_08938</name>
</gene>
<reference evidence="3 4" key="1">
    <citation type="journal article" date="2014" name="Antonie Van Leeuwenhoek">
        <title>Hyphomonas beringensis sp. nov. and Hyphomonas chukchiensis sp. nov., isolated from surface seawater of the Bering Sea and Chukchi Sea.</title>
        <authorList>
            <person name="Li C."/>
            <person name="Lai Q."/>
            <person name="Li G."/>
            <person name="Dong C."/>
            <person name="Wang J."/>
            <person name="Liao Y."/>
            <person name="Shao Z."/>
        </authorList>
    </citation>
    <scope>NUCLEOTIDE SEQUENCE [LARGE SCALE GENOMIC DNA]</scope>
    <source>
        <strain evidence="3 4">PS728</strain>
    </source>
</reference>
<comment type="caution">
    <text evidence="3">The sequence shown here is derived from an EMBL/GenBank/DDBJ whole genome shotgun (WGS) entry which is preliminary data.</text>
</comment>
<organism evidence="3 4">
    <name type="scientific">Hyphomonas polymorpha PS728</name>
    <dbReference type="NCBI Taxonomy" id="1280954"/>
    <lineage>
        <taxon>Bacteria</taxon>
        <taxon>Pseudomonadati</taxon>
        <taxon>Pseudomonadota</taxon>
        <taxon>Alphaproteobacteria</taxon>
        <taxon>Hyphomonadales</taxon>
        <taxon>Hyphomonadaceae</taxon>
        <taxon>Hyphomonas</taxon>
    </lineage>
</organism>
<sequence>MKGRRLSEEEARAWAKVASTVKRIGPREASLPEFQAALEAGEAELREEKKPARKTPPRALSPEPPAPKVLVPPADRGREKRVRRGKLDIAATFDLHGHTQISAARALPGFLIAQQADGARCVLVITGKGREGQGVLRRNFLLWLESPEARALVSGYAESHPKHGGSGAFYVFLRRTE</sequence>
<protein>
    <submittedName>
        <fullName evidence="3">Smr domain-containing protein</fullName>
    </submittedName>
</protein>
<dbReference type="EMBL" id="ARYM01000009">
    <property type="protein sequence ID" value="KCZ98668.1"/>
    <property type="molecule type" value="Genomic_DNA"/>
</dbReference>